<dbReference type="Proteomes" id="UP000679284">
    <property type="component" value="Chromosome"/>
</dbReference>
<accession>A0A8J8MRR8</accession>
<dbReference type="EMBL" id="CP047289">
    <property type="protein sequence ID" value="QUS35257.1"/>
    <property type="molecule type" value="Genomic_DNA"/>
</dbReference>
<keyword evidence="3" id="KW-1185">Reference proteome</keyword>
<organism evidence="2 3">
    <name type="scientific">Falsirhodobacter algicola</name>
    <dbReference type="NCBI Taxonomy" id="2692330"/>
    <lineage>
        <taxon>Bacteria</taxon>
        <taxon>Pseudomonadati</taxon>
        <taxon>Pseudomonadota</taxon>
        <taxon>Alphaproteobacteria</taxon>
        <taxon>Rhodobacterales</taxon>
        <taxon>Paracoccaceae</taxon>
        <taxon>Falsirhodobacter</taxon>
    </lineage>
</organism>
<sequence length="72" mass="7995">MDVTRNTATFPVADLFRPLRDLVAVLRDANARRAVYNRTVADLSALSTRELHDIGLTRSDIPAFARRAAAQN</sequence>
<dbReference type="AlphaFoldDB" id="A0A8J8MRR8"/>
<gene>
    <name evidence="2" type="ORF">GR316_02585</name>
</gene>
<name>A0A8J8MRR8_9RHOB</name>
<proteinExistence type="predicted"/>
<dbReference type="RefSeq" id="WP_211784502.1">
    <property type="nucleotide sequence ID" value="NZ_CP047289.1"/>
</dbReference>
<protein>
    <submittedName>
        <fullName evidence="2">DUF1127 domain-containing protein</fullName>
    </submittedName>
</protein>
<evidence type="ECO:0000313" key="3">
    <source>
        <dbReference type="Proteomes" id="UP000679284"/>
    </source>
</evidence>
<dbReference type="InterPro" id="IPR009506">
    <property type="entry name" value="YjiS-like"/>
</dbReference>
<dbReference type="Pfam" id="PF06568">
    <property type="entry name" value="YjiS-like"/>
    <property type="match status" value="1"/>
</dbReference>
<evidence type="ECO:0000259" key="1">
    <source>
        <dbReference type="Pfam" id="PF06568"/>
    </source>
</evidence>
<feature type="domain" description="YjiS-like" evidence="1">
    <location>
        <begin position="27"/>
        <end position="61"/>
    </location>
</feature>
<dbReference type="KEGG" id="fap:GR316_02585"/>
<reference evidence="2" key="1">
    <citation type="submission" date="2020-01" db="EMBL/GenBank/DDBJ databases">
        <authorList>
            <person name="Yang Y."/>
            <person name="Kwon Y.M."/>
        </authorList>
    </citation>
    <scope>NUCLEOTIDE SEQUENCE</scope>
    <source>
        <strain evidence="2">PG104</strain>
    </source>
</reference>
<evidence type="ECO:0000313" key="2">
    <source>
        <dbReference type="EMBL" id="QUS35257.1"/>
    </source>
</evidence>